<evidence type="ECO:0000256" key="3">
    <source>
        <dbReference type="ARBA" id="ARBA00022553"/>
    </source>
</evidence>
<evidence type="ECO:0000256" key="4">
    <source>
        <dbReference type="PROSITE-ProRule" id="PRU00169"/>
    </source>
</evidence>
<gene>
    <name evidence="8" type="ORF">FJZ00_01990</name>
</gene>
<dbReference type="InterPro" id="IPR003661">
    <property type="entry name" value="HisK_dim/P_dom"/>
</dbReference>
<dbReference type="Pfam" id="PF00989">
    <property type="entry name" value="PAS"/>
    <property type="match status" value="1"/>
</dbReference>
<feature type="domain" description="Response regulatory" evidence="5">
    <location>
        <begin position="196"/>
        <end position="391"/>
    </location>
</feature>
<dbReference type="SUPFAM" id="SSF55785">
    <property type="entry name" value="PYP-like sensor domain (PAS domain)"/>
    <property type="match status" value="1"/>
</dbReference>
<dbReference type="GO" id="GO:0006355">
    <property type="term" value="P:regulation of DNA-templated transcription"/>
    <property type="evidence" value="ECO:0007669"/>
    <property type="project" value="InterPro"/>
</dbReference>
<reference evidence="8 9" key="1">
    <citation type="submission" date="2019-03" db="EMBL/GenBank/DDBJ databases">
        <title>Lake Tanganyika Metagenome-Assembled Genomes (MAGs).</title>
        <authorList>
            <person name="Tran P."/>
        </authorList>
    </citation>
    <scope>NUCLEOTIDE SEQUENCE [LARGE SCALE GENOMIC DNA]</scope>
    <source>
        <strain evidence="8">K_DeepCast_65m_m2_236</strain>
    </source>
</reference>
<dbReference type="InterPro" id="IPR013767">
    <property type="entry name" value="PAS_fold"/>
</dbReference>
<keyword evidence="3 4" id="KW-0597">Phosphoprotein</keyword>
<comment type="caution">
    <text evidence="8">The sequence shown here is derived from an EMBL/GenBank/DDBJ whole genome shotgun (WGS) entry which is preliminary data.</text>
</comment>
<dbReference type="InterPro" id="IPR000014">
    <property type="entry name" value="PAS"/>
</dbReference>
<proteinExistence type="predicted"/>
<evidence type="ECO:0000313" key="9">
    <source>
        <dbReference type="Proteomes" id="UP000703893"/>
    </source>
</evidence>
<dbReference type="SMART" id="SM00388">
    <property type="entry name" value="HisKA"/>
    <property type="match status" value="1"/>
</dbReference>
<dbReference type="NCBIfam" id="TIGR00229">
    <property type="entry name" value="sensory_box"/>
    <property type="match status" value="1"/>
</dbReference>
<dbReference type="CDD" id="cd00082">
    <property type="entry name" value="HisKA"/>
    <property type="match status" value="1"/>
</dbReference>
<sequence>MVQALQIRERELAMALSESRELASVTSESRRRVEAAHADLLATLETVPAALMIFNTDGSVRLRNRAATEVMGIEPQNPNLRENYCDRFKRIAKDGSVMARHRWISTRALSGEIIRNEELEIHHPDGRVFPILASGAPLRNELAHVAGAVVAFQDIAKMRAVDRMKDEFVSIVSHELRTPLTSIRGSVQLVLDEPQAVPDAVHRNLLQIALKAQLSSAGYTVLDARDDAAALHIARTSQRDVITVDLLMPGVDGWPFIDRLRQEPSIARIPIVIVSGAAEAKSNARLPIDVSVIAKGEGHDRLLREISLALAAIEHGKVDLLVLDLVMPNIDGFEVLAKLKELAIGSTIPVIVVTGTDRSSTELQALRLGANVYLTKPIEATALTEEVTRLLTSN</sequence>
<feature type="domain" description="PAS" evidence="6">
    <location>
        <begin position="36"/>
        <end position="77"/>
    </location>
</feature>
<dbReference type="EMBL" id="VGJX01000072">
    <property type="protein sequence ID" value="MBM3273895.1"/>
    <property type="molecule type" value="Genomic_DNA"/>
</dbReference>
<dbReference type="GO" id="GO:0000155">
    <property type="term" value="F:phosphorelay sensor kinase activity"/>
    <property type="evidence" value="ECO:0007669"/>
    <property type="project" value="InterPro"/>
</dbReference>
<dbReference type="Pfam" id="PF00072">
    <property type="entry name" value="Response_reg"/>
    <property type="match status" value="2"/>
</dbReference>
<dbReference type="Proteomes" id="UP000703893">
    <property type="component" value="Unassembled WGS sequence"/>
</dbReference>
<evidence type="ECO:0000256" key="2">
    <source>
        <dbReference type="ARBA" id="ARBA00012438"/>
    </source>
</evidence>
<feature type="modified residue" description="4-aspartylphosphate" evidence="4">
    <location>
        <position position="245"/>
    </location>
</feature>
<dbReference type="InterPro" id="IPR000700">
    <property type="entry name" value="PAS-assoc_C"/>
</dbReference>
<comment type="catalytic activity">
    <reaction evidence="1">
        <text>ATP + protein L-histidine = ADP + protein N-phospho-L-histidine.</text>
        <dbReference type="EC" id="2.7.13.3"/>
    </reaction>
</comment>
<dbReference type="InterPro" id="IPR036097">
    <property type="entry name" value="HisK_dim/P_sf"/>
</dbReference>
<dbReference type="CDD" id="cd00130">
    <property type="entry name" value="PAS"/>
    <property type="match status" value="1"/>
</dbReference>
<protein>
    <recommendedName>
        <fullName evidence="2">histidine kinase</fullName>
        <ecNumber evidence="2">2.7.13.3</ecNumber>
    </recommendedName>
</protein>
<dbReference type="AlphaFoldDB" id="A0A937X3Y0"/>
<dbReference type="PROSITE" id="PS50112">
    <property type="entry name" value="PAS"/>
    <property type="match status" value="1"/>
</dbReference>
<dbReference type="InterPro" id="IPR001789">
    <property type="entry name" value="Sig_transdc_resp-reg_receiver"/>
</dbReference>
<name>A0A937X3Y0_9BACT</name>
<dbReference type="PROSITE" id="PS50113">
    <property type="entry name" value="PAC"/>
    <property type="match status" value="1"/>
</dbReference>
<dbReference type="Gene3D" id="3.40.50.2300">
    <property type="match status" value="1"/>
</dbReference>
<dbReference type="InterPro" id="IPR011006">
    <property type="entry name" value="CheY-like_superfamily"/>
</dbReference>
<evidence type="ECO:0000259" key="5">
    <source>
        <dbReference type="PROSITE" id="PS50110"/>
    </source>
</evidence>
<evidence type="ECO:0000259" key="7">
    <source>
        <dbReference type="PROSITE" id="PS50113"/>
    </source>
</evidence>
<dbReference type="Gene3D" id="1.10.287.130">
    <property type="match status" value="1"/>
</dbReference>
<dbReference type="InterPro" id="IPR013785">
    <property type="entry name" value="Aldolase_TIM"/>
</dbReference>
<dbReference type="PANTHER" id="PTHR43547:SF2">
    <property type="entry name" value="HYBRID SIGNAL TRANSDUCTION HISTIDINE KINASE C"/>
    <property type="match status" value="1"/>
</dbReference>
<evidence type="ECO:0000313" key="8">
    <source>
        <dbReference type="EMBL" id="MBM3273895.1"/>
    </source>
</evidence>
<dbReference type="Gene3D" id="3.30.450.20">
    <property type="entry name" value="PAS domain"/>
    <property type="match status" value="1"/>
</dbReference>
<dbReference type="EC" id="2.7.13.3" evidence="2"/>
<dbReference type="PROSITE" id="PS50110">
    <property type="entry name" value="RESPONSE_REGULATORY"/>
    <property type="match status" value="1"/>
</dbReference>
<dbReference type="PANTHER" id="PTHR43547">
    <property type="entry name" value="TWO-COMPONENT HISTIDINE KINASE"/>
    <property type="match status" value="1"/>
</dbReference>
<dbReference type="Gene3D" id="3.20.20.70">
    <property type="entry name" value="Aldolase class I"/>
    <property type="match status" value="1"/>
</dbReference>
<organism evidence="8 9">
    <name type="scientific">Candidatus Tanganyikabacteria bacterium</name>
    <dbReference type="NCBI Taxonomy" id="2961651"/>
    <lineage>
        <taxon>Bacteria</taxon>
        <taxon>Bacillati</taxon>
        <taxon>Candidatus Sericytochromatia</taxon>
        <taxon>Candidatus Tanganyikabacteria</taxon>
    </lineage>
</organism>
<feature type="domain" description="PAC" evidence="7">
    <location>
        <begin position="115"/>
        <end position="167"/>
    </location>
</feature>
<dbReference type="SUPFAM" id="SSF52172">
    <property type="entry name" value="CheY-like"/>
    <property type="match status" value="2"/>
</dbReference>
<dbReference type="SMART" id="SM00448">
    <property type="entry name" value="REC"/>
    <property type="match status" value="1"/>
</dbReference>
<dbReference type="SUPFAM" id="SSF47384">
    <property type="entry name" value="Homodimeric domain of signal transducing histidine kinase"/>
    <property type="match status" value="1"/>
</dbReference>
<accession>A0A937X3Y0</accession>
<dbReference type="InterPro" id="IPR035965">
    <property type="entry name" value="PAS-like_dom_sf"/>
</dbReference>
<evidence type="ECO:0000259" key="6">
    <source>
        <dbReference type="PROSITE" id="PS50112"/>
    </source>
</evidence>
<evidence type="ECO:0000256" key="1">
    <source>
        <dbReference type="ARBA" id="ARBA00000085"/>
    </source>
</evidence>